<sequence length="832" mass="89910">MAQTRLNRLDPAATITILKNATLISGNGSTRYEVAVILQQDIVVAICSSGDDECDAPFRHGVVHDLSGRFVTPGLVDMHSHVGVRGVPELWASEDVTELNYGPVTPWARAVDGLKPHDKGIKLLRSGGVTTSLVLTGAKNLISGEGVVIKMKDAYSVPDLLFARPDPNTKSQRYMKMACGENPKAVFGKRGDGPGTRLGMVYALRKSFFGARSLKQEQDDWCTAAIDARTRNTLRVPYPEDFAIQTLVDVLRGDVRTNAHCYEPQDVYSIYSVADEFGFNITALHHALEAHHVLDLIQEHNTMLATFSDEWGFKKEVYEASCYMLLQAAAAGIPIALTSDHPAKNGQFLMYEGQIANHFGLAPEKVLASLTGIPAKALGIDNRVGHVERGFDADLVVWDRHPLQLGARPLTVIVDGETVVNASKRLWQKSVDTLTSTQVPSHRAQRPSKPGCAVGNQDFVITGLGADFLTTEHTDSPKAGNITLVVQDGRIGCIGETTCDRAASRAVERGADVMDIPQGYLLPGLTMITRAHGLAEILSEGSTTDGIINGEDVMNPKHAALGLSFGGAHLERASLAGITRIVTPPRSAGTLQGISATFRSSARSVLDTGAIVEDETALHFTIGHEAKGMFPSISSQVENLRFLLGEGNVSHKIYNRAVRGALPVVIHTGNKDTISTIIRLKQQKPQLRLVILGGAEASLVAKDLATASIPVIMAPWMCHPWSWDTSNCLPGPPLSDQNPLSALMEAGVQVAIGNWDVRDRYVRNAIWEASWVAGSGNPRLAVDLVSRNVEDILSLPLSDHFVVYSANPLEFGASVALIFEEGAIRKCWPEVE</sequence>
<dbReference type="SUPFAM" id="SSF51556">
    <property type="entry name" value="Metallo-dependent hydrolases"/>
    <property type="match status" value="1"/>
</dbReference>
<accession>A0ABR2XQT1</accession>
<reference evidence="2 3" key="1">
    <citation type="submission" date="2024-02" db="EMBL/GenBank/DDBJ databases">
        <title>First draft genome assembly of two strains of Seiridium cardinale.</title>
        <authorList>
            <person name="Emiliani G."/>
            <person name="Scali E."/>
        </authorList>
    </citation>
    <scope>NUCLEOTIDE SEQUENCE [LARGE SCALE GENOMIC DNA]</scope>
    <source>
        <strain evidence="2 3">BM-138-000479</strain>
    </source>
</reference>
<evidence type="ECO:0000313" key="3">
    <source>
        <dbReference type="Proteomes" id="UP001465668"/>
    </source>
</evidence>
<evidence type="ECO:0000313" key="2">
    <source>
        <dbReference type="EMBL" id="KAK9776129.1"/>
    </source>
</evidence>
<feature type="domain" description="Amidohydrolase-related" evidence="1">
    <location>
        <begin position="296"/>
        <end position="419"/>
    </location>
</feature>
<name>A0ABR2XQT1_9PEZI</name>
<dbReference type="InterPro" id="IPR032466">
    <property type="entry name" value="Metal_Hydrolase"/>
</dbReference>
<dbReference type="EMBL" id="JARVKM010000030">
    <property type="protein sequence ID" value="KAK9776129.1"/>
    <property type="molecule type" value="Genomic_DNA"/>
</dbReference>
<keyword evidence="3" id="KW-1185">Reference proteome</keyword>
<dbReference type="Pfam" id="PF01979">
    <property type="entry name" value="Amidohydro_1"/>
    <property type="match status" value="1"/>
</dbReference>
<protein>
    <submittedName>
        <fullName evidence="2">Amidohydrolase 3 domain-containing protein</fullName>
    </submittedName>
</protein>
<dbReference type="PANTHER" id="PTHR43135:SF3">
    <property type="entry name" value="ALPHA-D-RIBOSE 1-METHYLPHOSPHONATE 5-TRIPHOSPHATE DIPHOSPHATASE"/>
    <property type="match status" value="1"/>
</dbReference>
<dbReference type="Gene3D" id="3.20.20.140">
    <property type="entry name" value="Metal-dependent hydrolases"/>
    <property type="match status" value="2"/>
</dbReference>
<gene>
    <name evidence="2" type="ORF">SCAR479_07349</name>
</gene>
<dbReference type="InterPro" id="IPR051781">
    <property type="entry name" value="Metallo-dep_Hydrolase"/>
</dbReference>
<comment type="caution">
    <text evidence="2">The sequence shown here is derived from an EMBL/GenBank/DDBJ whole genome shotgun (WGS) entry which is preliminary data.</text>
</comment>
<dbReference type="InterPro" id="IPR006680">
    <property type="entry name" value="Amidohydro-rel"/>
</dbReference>
<organism evidence="2 3">
    <name type="scientific">Seiridium cardinale</name>
    <dbReference type="NCBI Taxonomy" id="138064"/>
    <lineage>
        <taxon>Eukaryota</taxon>
        <taxon>Fungi</taxon>
        <taxon>Dikarya</taxon>
        <taxon>Ascomycota</taxon>
        <taxon>Pezizomycotina</taxon>
        <taxon>Sordariomycetes</taxon>
        <taxon>Xylariomycetidae</taxon>
        <taxon>Amphisphaeriales</taxon>
        <taxon>Sporocadaceae</taxon>
        <taxon>Seiridium</taxon>
    </lineage>
</organism>
<dbReference type="InterPro" id="IPR011059">
    <property type="entry name" value="Metal-dep_hydrolase_composite"/>
</dbReference>
<dbReference type="PANTHER" id="PTHR43135">
    <property type="entry name" value="ALPHA-D-RIBOSE 1-METHYLPHOSPHONATE 5-TRIPHOSPHATE DIPHOSPHATASE"/>
    <property type="match status" value="1"/>
</dbReference>
<dbReference type="Proteomes" id="UP001465668">
    <property type="component" value="Unassembled WGS sequence"/>
</dbReference>
<proteinExistence type="predicted"/>
<dbReference type="SUPFAM" id="SSF51338">
    <property type="entry name" value="Composite domain of metallo-dependent hydrolases"/>
    <property type="match status" value="1"/>
</dbReference>
<evidence type="ECO:0000259" key="1">
    <source>
        <dbReference type="Pfam" id="PF01979"/>
    </source>
</evidence>